<dbReference type="EMBL" id="KQ257453">
    <property type="protein sequence ID" value="KND02238.1"/>
    <property type="molecule type" value="Genomic_DNA"/>
</dbReference>
<dbReference type="SUPFAM" id="SSF57850">
    <property type="entry name" value="RING/U-box"/>
    <property type="match status" value="1"/>
</dbReference>
<proteinExistence type="predicted"/>
<dbReference type="PROSITE" id="PS00518">
    <property type="entry name" value="ZF_RING_1"/>
    <property type="match status" value="1"/>
</dbReference>
<evidence type="ECO:0000256" key="3">
    <source>
        <dbReference type="ARBA" id="ARBA00022833"/>
    </source>
</evidence>
<evidence type="ECO:0000259" key="5">
    <source>
        <dbReference type="PROSITE" id="PS50089"/>
    </source>
</evidence>
<dbReference type="RefSeq" id="XP_016610277.1">
    <property type="nucleotide sequence ID" value="XM_016751004.1"/>
</dbReference>
<dbReference type="PANTHER" id="PTHR23327">
    <property type="entry name" value="RING FINGER PROTEIN 127"/>
    <property type="match status" value="1"/>
</dbReference>
<evidence type="ECO:0000313" key="6">
    <source>
        <dbReference type="EMBL" id="KND02238.1"/>
    </source>
</evidence>
<dbReference type="GO" id="GO:0008270">
    <property type="term" value="F:zinc ion binding"/>
    <property type="evidence" value="ECO:0007669"/>
    <property type="project" value="UniProtKB-KW"/>
</dbReference>
<dbReference type="InParanoid" id="A0A0L0HMD9"/>
<dbReference type="InterPro" id="IPR017907">
    <property type="entry name" value="Znf_RING_CS"/>
</dbReference>
<keyword evidence="2 4" id="KW-0863">Zinc-finger</keyword>
<dbReference type="SMART" id="SM00184">
    <property type="entry name" value="RING"/>
    <property type="match status" value="1"/>
</dbReference>
<name>A0A0L0HMD9_SPIPD</name>
<dbReference type="VEuPathDB" id="FungiDB:SPPG_02719"/>
<dbReference type="Gene3D" id="3.30.40.10">
    <property type="entry name" value="Zinc/RING finger domain, C3HC4 (zinc finger)"/>
    <property type="match status" value="1"/>
</dbReference>
<evidence type="ECO:0000256" key="4">
    <source>
        <dbReference type="PROSITE-ProRule" id="PRU00175"/>
    </source>
</evidence>
<organism evidence="6 7">
    <name type="scientific">Spizellomyces punctatus (strain DAOM BR117)</name>
    <dbReference type="NCBI Taxonomy" id="645134"/>
    <lineage>
        <taxon>Eukaryota</taxon>
        <taxon>Fungi</taxon>
        <taxon>Fungi incertae sedis</taxon>
        <taxon>Chytridiomycota</taxon>
        <taxon>Chytridiomycota incertae sedis</taxon>
        <taxon>Chytridiomycetes</taxon>
        <taxon>Spizellomycetales</taxon>
        <taxon>Spizellomycetaceae</taxon>
        <taxon>Spizellomyces</taxon>
    </lineage>
</organism>
<keyword evidence="1" id="KW-0479">Metal-binding</keyword>
<dbReference type="AlphaFoldDB" id="A0A0L0HMD9"/>
<sequence>MADSIALRKSVDSTRSKVSRLTILSRKTACANSPTRKSPFRIQFSPSTPGSIVGLPTTIVPTIAVAAEPVYVKREAASLALAADPSYAQALVRTHYVRELVDQVRLAKGERRDKVEIFLLKVVEKELERACLHAIHRTALLERELTDMKGRLAQLSSPFKHNAREMYLIRPFLHDYVRENKQMVKDYGLPMIYLRNEDGEGNRAGKDAAFEEYFVKLKEQAKTLAQTGRNKFLSESLKLLIKLEAEFYLLECFIERSFSELQCYMRLIESLTQNQDAAVLQAALFLRLRNACTWLGSARTSLTELASSLVPDMEDYQCSICLSVMYKPVFLSSCKHRFCRECLHQHERFSAFWAYMYWIDVQCPMCRGSYALRSKTPDKAMDNFIKLYFPVEYAEKRREAFKKRLQRKILTLMRKNLLWRPERYWE</sequence>
<evidence type="ECO:0000256" key="1">
    <source>
        <dbReference type="ARBA" id="ARBA00022723"/>
    </source>
</evidence>
<evidence type="ECO:0000313" key="7">
    <source>
        <dbReference type="Proteomes" id="UP000053201"/>
    </source>
</evidence>
<evidence type="ECO:0000256" key="2">
    <source>
        <dbReference type="ARBA" id="ARBA00022771"/>
    </source>
</evidence>
<keyword evidence="3" id="KW-0862">Zinc</keyword>
<dbReference type="Proteomes" id="UP000053201">
    <property type="component" value="Unassembled WGS sequence"/>
</dbReference>
<protein>
    <recommendedName>
        <fullName evidence="5">RING-type domain-containing protein</fullName>
    </recommendedName>
</protein>
<dbReference type="OrthoDB" id="6270329at2759"/>
<dbReference type="PROSITE" id="PS50089">
    <property type="entry name" value="ZF_RING_2"/>
    <property type="match status" value="1"/>
</dbReference>
<dbReference type="InterPro" id="IPR018957">
    <property type="entry name" value="Znf_C3HC4_RING-type"/>
</dbReference>
<accession>A0A0L0HMD9</accession>
<dbReference type="GeneID" id="27686286"/>
<dbReference type="STRING" id="645134.A0A0L0HMD9"/>
<gene>
    <name evidence="6" type="ORF">SPPG_02719</name>
</gene>
<dbReference type="InterPro" id="IPR013083">
    <property type="entry name" value="Znf_RING/FYVE/PHD"/>
</dbReference>
<dbReference type="Pfam" id="PF00097">
    <property type="entry name" value="zf-C3HC4"/>
    <property type="match status" value="1"/>
</dbReference>
<feature type="domain" description="RING-type" evidence="5">
    <location>
        <begin position="318"/>
        <end position="367"/>
    </location>
</feature>
<dbReference type="InterPro" id="IPR001841">
    <property type="entry name" value="Znf_RING"/>
</dbReference>
<reference evidence="6 7" key="1">
    <citation type="submission" date="2009-08" db="EMBL/GenBank/DDBJ databases">
        <title>The Genome Sequence of Spizellomyces punctatus strain DAOM BR117.</title>
        <authorList>
            <consortium name="The Broad Institute Genome Sequencing Platform"/>
            <person name="Russ C."/>
            <person name="Cuomo C."/>
            <person name="Shea T."/>
            <person name="Young S.K."/>
            <person name="Zeng Q."/>
            <person name="Koehrsen M."/>
            <person name="Haas B."/>
            <person name="Borodovsky M."/>
            <person name="Guigo R."/>
            <person name="Alvarado L."/>
            <person name="Berlin A."/>
            <person name="Bochicchio J."/>
            <person name="Borenstein D."/>
            <person name="Chapman S."/>
            <person name="Chen Z."/>
            <person name="Engels R."/>
            <person name="Freedman E."/>
            <person name="Gellesch M."/>
            <person name="Goldberg J."/>
            <person name="Griggs A."/>
            <person name="Gujja S."/>
            <person name="Heiman D."/>
            <person name="Hepburn T."/>
            <person name="Howarth C."/>
            <person name="Jen D."/>
            <person name="Larson L."/>
            <person name="Lewis B."/>
            <person name="Mehta T."/>
            <person name="Park D."/>
            <person name="Pearson M."/>
            <person name="Roberts A."/>
            <person name="Saif S."/>
            <person name="Shenoy N."/>
            <person name="Sisk P."/>
            <person name="Stolte C."/>
            <person name="Sykes S."/>
            <person name="Thomson T."/>
            <person name="Walk T."/>
            <person name="White J."/>
            <person name="Yandava C."/>
            <person name="Burger G."/>
            <person name="Gray M.W."/>
            <person name="Holland P.W.H."/>
            <person name="King N."/>
            <person name="Lang F.B.F."/>
            <person name="Roger A.J."/>
            <person name="Ruiz-Trillo I."/>
            <person name="Lander E."/>
            <person name="Nusbaum C."/>
        </authorList>
    </citation>
    <scope>NUCLEOTIDE SEQUENCE [LARGE SCALE GENOMIC DNA]</scope>
    <source>
        <strain evidence="6 7">DAOM BR117</strain>
    </source>
</reference>
<dbReference type="eggNOG" id="KOG4159">
    <property type="taxonomic scope" value="Eukaryota"/>
</dbReference>
<keyword evidence="7" id="KW-1185">Reference proteome</keyword>